<evidence type="ECO:0000313" key="2">
    <source>
        <dbReference type="EMBL" id="KAJ8774462.1"/>
    </source>
</evidence>
<comment type="caution">
    <text evidence="2">The sequence shown here is derived from an EMBL/GenBank/DDBJ whole genome shotgun (WGS) entry which is preliminary data.</text>
</comment>
<dbReference type="PANTHER" id="PTHR33563">
    <property type="match status" value="1"/>
</dbReference>
<reference evidence="2 3" key="1">
    <citation type="submission" date="2021-09" db="EMBL/GenBank/DDBJ databases">
        <title>Genomic insights and catalytic innovation underlie evolution of tropane alkaloids biosynthesis.</title>
        <authorList>
            <person name="Wang Y.-J."/>
            <person name="Tian T."/>
            <person name="Huang J.-P."/>
            <person name="Huang S.-X."/>
        </authorList>
    </citation>
    <scope>NUCLEOTIDE SEQUENCE [LARGE SCALE GENOMIC DNA]</scope>
    <source>
        <strain evidence="2">KIB-2018</strain>
        <tissue evidence="2">Leaf</tissue>
    </source>
</reference>
<gene>
    <name evidence="2" type="ORF">K2173_016908</name>
</gene>
<dbReference type="GO" id="GO:0009073">
    <property type="term" value="P:aromatic amino acid family biosynthetic process"/>
    <property type="evidence" value="ECO:0007669"/>
    <property type="project" value="InterPro"/>
</dbReference>
<organism evidence="2 3">
    <name type="scientific">Erythroxylum novogranatense</name>
    <dbReference type="NCBI Taxonomy" id="1862640"/>
    <lineage>
        <taxon>Eukaryota</taxon>
        <taxon>Viridiplantae</taxon>
        <taxon>Streptophyta</taxon>
        <taxon>Embryophyta</taxon>
        <taxon>Tracheophyta</taxon>
        <taxon>Spermatophyta</taxon>
        <taxon>Magnoliopsida</taxon>
        <taxon>eudicotyledons</taxon>
        <taxon>Gunneridae</taxon>
        <taxon>Pentapetalae</taxon>
        <taxon>rosids</taxon>
        <taxon>fabids</taxon>
        <taxon>Malpighiales</taxon>
        <taxon>Erythroxylaceae</taxon>
        <taxon>Erythroxylum</taxon>
    </lineage>
</organism>
<dbReference type="InterPro" id="IPR002812">
    <property type="entry name" value="DHQS"/>
</dbReference>
<dbReference type="GO" id="GO:0016491">
    <property type="term" value="F:oxidoreductase activity"/>
    <property type="evidence" value="ECO:0007669"/>
    <property type="project" value="InterPro"/>
</dbReference>
<accession>A0AAV8U570</accession>
<dbReference type="Proteomes" id="UP001159364">
    <property type="component" value="Linkage Group LG01"/>
</dbReference>
<evidence type="ECO:0000256" key="1">
    <source>
        <dbReference type="SAM" id="MobiDB-lite"/>
    </source>
</evidence>
<proteinExistence type="predicted"/>
<dbReference type="GO" id="GO:0003856">
    <property type="term" value="F:3-dehydroquinate synthase activity"/>
    <property type="evidence" value="ECO:0007669"/>
    <property type="project" value="InterPro"/>
</dbReference>
<protein>
    <submittedName>
        <fullName evidence="2">Uncharacterized protein</fullName>
    </submittedName>
</protein>
<feature type="region of interest" description="Disordered" evidence="1">
    <location>
        <begin position="16"/>
        <end position="41"/>
    </location>
</feature>
<dbReference type="SUPFAM" id="SSF52402">
    <property type="entry name" value="Adenine nucleotide alpha hydrolases-like"/>
    <property type="match status" value="1"/>
</dbReference>
<sequence>MLSLLVRKVQGADMQNPLRTKKGGAGLVEDRIQPKSSSSGRTNKHVVVVMDGLKEFNAEPLQWALENVTSAGCRVTLLGAMPWLNIPLSTKTLQDVWYGEFEELSASNENGELRRDARYQKLQAVLDLCQTFGVVPQKEIVMGFPLRTLVVEKITNLHATWVVFDRYQRKYREFFAEKIQCNMVMMNESGEADVIRGKSKIGMTEGESPAS</sequence>
<name>A0AAV8U570_9ROSI</name>
<dbReference type="EMBL" id="JAIWQS010000001">
    <property type="protein sequence ID" value="KAJ8774462.1"/>
    <property type="molecule type" value="Genomic_DNA"/>
</dbReference>
<dbReference type="InterPro" id="IPR014729">
    <property type="entry name" value="Rossmann-like_a/b/a_fold"/>
</dbReference>
<dbReference type="AlphaFoldDB" id="A0AAV8U570"/>
<keyword evidence="3" id="KW-1185">Reference proteome</keyword>
<dbReference type="PANTHER" id="PTHR33563:SF9">
    <property type="entry name" value="USPA DOMAIN-CONTAINING PROTEIN"/>
    <property type="match status" value="1"/>
</dbReference>
<dbReference type="Gene3D" id="3.40.50.620">
    <property type="entry name" value="HUPs"/>
    <property type="match status" value="1"/>
</dbReference>
<evidence type="ECO:0000313" key="3">
    <source>
        <dbReference type="Proteomes" id="UP001159364"/>
    </source>
</evidence>